<protein>
    <submittedName>
        <fullName evidence="2">Uncharacterized protein</fullName>
    </submittedName>
</protein>
<keyword evidence="1" id="KW-0472">Membrane</keyword>
<name>F6FIQ9_MYCHI</name>
<accession>F6FIQ9</accession>
<reference evidence="2 3" key="1">
    <citation type="journal article" date="2011" name="J. Bacteriol.">
        <title>Complete genome sequences of two hemotropic Mycoplasmas, Mycoplasma haemofelis strain Ohio2 and Mycoplasma suis strain Illinois.</title>
        <authorList>
            <person name="Messick J.B."/>
            <person name="Santos A.P."/>
            <person name="Guimaraes A.M."/>
        </authorList>
    </citation>
    <scope>NUCLEOTIDE SEQUENCE [LARGE SCALE GENOMIC DNA]</scope>
    <source>
        <strain evidence="2 3">Ohio2</strain>
    </source>
</reference>
<dbReference type="STRING" id="859194.MHF_0843"/>
<dbReference type="Proteomes" id="UP000007952">
    <property type="component" value="Chromosome"/>
</dbReference>
<keyword evidence="1" id="KW-0812">Transmembrane</keyword>
<dbReference type="BioCyc" id="MHAE859194:G1GR7-841-MONOMER"/>
<evidence type="ECO:0000313" key="3">
    <source>
        <dbReference type="Proteomes" id="UP000007952"/>
    </source>
</evidence>
<dbReference type="AlphaFoldDB" id="F6FIQ9"/>
<evidence type="ECO:0000313" key="2">
    <source>
        <dbReference type="EMBL" id="AEG73107.1"/>
    </source>
</evidence>
<organism evidence="2 3">
    <name type="scientific">Mycoplasma haemofelis (strain Ohio2)</name>
    <dbReference type="NCBI Taxonomy" id="859194"/>
    <lineage>
        <taxon>Bacteria</taxon>
        <taxon>Bacillati</taxon>
        <taxon>Mycoplasmatota</taxon>
        <taxon>Mollicutes</taxon>
        <taxon>Mycoplasmataceae</taxon>
        <taxon>Mycoplasma</taxon>
    </lineage>
</organism>
<gene>
    <name evidence="2" type="ordered locus">MHF_0843</name>
</gene>
<dbReference type="EMBL" id="CP002808">
    <property type="protein sequence ID" value="AEG73107.1"/>
    <property type="molecule type" value="Genomic_DNA"/>
</dbReference>
<reference key="2">
    <citation type="submission" date="2011-05" db="EMBL/GenBank/DDBJ databases">
        <title>The Genome of Mycoplasma haemofelis Strain Ohio2, a pathogenic hemoplasma of the cat.</title>
        <authorList>
            <person name="Santos A.P."/>
            <person name="Guimaraes A.M.S."/>
            <person name="SanMiguel P.J."/>
            <person name="Martin S.W."/>
            <person name="Messick J.B."/>
        </authorList>
    </citation>
    <scope>NUCLEOTIDE SEQUENCE</scope>
    <source>
        <strain>Ohio2</strain>
    </source>
</reference>
<sequence length="209" mass="24013">MVQLSSFLSAFIGITAAGVSFYFLSKYEFETNWTYEQKYSSSVLDLNGDSNIWKLKIEEARASTPDDSELRSAAKVGTQETLAALKKVCGKIYKTDARHRQYLNDFKRYCTKHNEDVVYGRNLTVIREGAPEERNNLIDSKIEAIKKQRRSLDEDLTFIKYSQDNTEDDNRSILKSWCTRAASSPYEGSSSTKFLNFLDYCVKERVITI</sequence>
<dbReference type="KEGG" id="mhf:MHF_0843"/>
<evidence type="ECO:0000256" key="1">
    <source>
        <dbReference type="SAM" id="Phobius"/>
    </source>
</evidence>
<keyword evidence="1" id="KW-1133">Transmembrane helix</keyword>
<proteinExistence type="predicted"/>
<dbReference type="HOGENOM" id="CLU_096783_0_0_14"/>
<feature type="transmembrane region" description="Helical" evidence="1">
    <location>
        <begin position="6"/>
        <end position="24"/>
    </location>
</feature>